<evidence type="ECO:0000256" key="1">
    <source>
        <dbReference type="SAM" id="SignalP"/>
    </source>
</evidence>
<feature type="non-terminal residue" evidence="2">
    <location>
        <position position="185"/>
    </location>
</feature>
<dbReference type="InterPro" id="IPR029055">
    <property type="entry name" value="Ntn_hydrolases_N"/>
</dbReference>
<dbReference type="PANTHER" id="PTHR39328:SF1">
    <property type="entry name" value="BLL2871 PROTEIN"/>
    <property type="match status" value="1"/>
</dbReference>
<evidence type="ECO:0000313" key="3">
    <source>
        <dbReference type="Proteomes" id="UP000229681"/>
    </source>
</evidence>
<reference evidence="2 3" key="1">
    <citation type="submission" date="2017-11" db="EMBL/GenBank/DDBJ databases">
        <title>Evolution of Phototrophy in the Chloroflexi Phylum Driven by Horizontal Gene Transfer.</title>
        <authorList>
            <person name="Ward L.M."/>
            <person name="Hemp J."/>
            <person name="Shih P.M."/>
            <person name="Mcglynn S.E."/>
            <person name="Fischer W."/>
        </authorList>
    </citation>
    <scope>NUCLEOTIDE SEQUENCE [LARGE SCALE GENOMIC DNA]</scope>
    <source>
        <strain evidence="2">JP3_13</strain>
    </source>
</reference>
<dbReference type="InterPro" id="IPR010430">
    <property type="entry name" value="DUF1028"/>
</dbReference>
<keyword evidence="1" id="KW-0732">Signal</keyword>
<feature type="signal peptide" evidence="1">
    <location>
        <begin position="1"/>
        <end position="21"/>
    </location>
</feature>
<dbReference type="Pfam" id="PF06267">
    <property type="entry name" value="DUF1028"/>
    <property type="match status" value="1"/>
</dbReference>
<dbReference type="SUPFAM" id="SSF56235">
    <property type="entry name" value="N-terminal nucleophile aminohydrolases (Ntn hydrolases)"/>
    <property type="match status" value="1"/>
</dbReference>
<dbReference type="Gene3D" id="3.60.20.10">
    <property type="entry name" value="Glutamine Phosphoribosylpyrophosphate, subunit 1, domain 1"/>
    <property type="match status" value="1"/>
</dbReference>
<gene>
    <name evidence="2" type="ORF">CUN49_16295</name>
</gene>
<feature type="non-terminal residue" evidence="2">
    <location>
        <position position="1"/>
    </location>
</feature>
<sequence length="185" mass="19273">WGVAVASKFLAAAAVVSWAQAGAGAVATQAFAKVSFGKDGLALMAGGLSAEETLARLLAADDEAEHRQVGLVDAQGNAAAHTGEECFEYAGHFVGEGFACQGNILVGRHVIEAMAEAYQRTRGDLADRLMAALYAADRSGGDKRGRQSAGILVVKAGGGYGGDNDRMLDLRVDDHEDPVVRLREL</sequence>
<dbReference type="EMBL" id="PGTM01000480">
    <property type="protein sequence ID" value="PJF34314.1"/>
    <property type="molecule type" value="Genomic_DNA"/>
</dbReference>
<feature type="chain" id="PRO_5014986811" evidence="1">
    <location>
        <begin position="22"/>
        <end position="185"/>
    </location>
</feature>
<accession>A0A2M8P9V0</accession>
<dbReference type="Proteomes" id="UP000229681">
    <property type="component" value="Unassembled WGS sequence"/>
</dbReference>
<name>A0A2M8P9V0_9CHLR</name>
<evidence type="ECO:0000313" key="2">
    <source>
        <dbReference type="EMBL" id="PJF34314.1"/>
    </source>
</evidence>
<proteinExistence type="predicted"/>
<dbReference type="PANTHER" id="PTHR39328">
    <property type="entry name" value="BLL2871 PROTEIN"/>
    <property type="match status" value="1"/>
</dbReference>
<dbReference type="AlphaFoldDB" id="A0A2M8P9V0"/>
<protein>
    <submittedName>
        <fullName evidence="2">Fimbrial assembly protein FimA</fullName>
    </submittedName>
</protein>
<organism evidence="2 3">
    <name type="scientific">Candidatus Thermofonsia Clade 1 bacterium</name>
    <dbReference type="NCBI Taxonomy" id="2364210"/>
    <lineage>
        <taxon>Bacteria</taxon>
        <taxon>Bacillati</taxon>
        <taxon>Chloroflexota</taxon>
        <taxon>Candidatus Thermofontia</taxon>
        <taxon>Candidatus Thermofonsia Clade 1</taxon>
    </lineage>
</organism>
<comment type="caution">
    <text evidence="2">The sequence shown here is derived from an EMBL/GenBank/DDBJ whole genome shotgun (WGS) entry which is preliminary data.</text>
</comment>